<name>A0A1J4J8Z6_9EUKA</name>
<dbReference type="VEuPathDB" id="TrichDB:TRFO_38187"/>
<sequence length="161" mass="18946">MKILTTVFLWTKMFNNCIHNDKCSCNEKLMSCSSRQQFINAYFSDYINESSLIADQNESFFLVGIKKLINSDKSKDFYETGMNLAAKLLENNFNLVFFFDLFSRLFFLSTKTKDLKSPFICIRFIISTVLKPNNIFNKAIYQYFFFFIKLNICHITISLTI</sequence>
<dbReference type="Proteomes" id="UP000179807">
    <property type="component" value="Unassembled WGS sequence"/>
</dbReference>
<protein>
    <submittedName>
        <fullName evidence="1">Uncharacterized protein</fullName>
    </submittedName>
</protein>
<proteinExistence type="predicted"/>
<comment type="caution">
    <text evidence="1">The sequence shown here is derived from an EMBL/GenBank/DDBJ whole genome shotgun (WGS) entry which is preliminary data.</text>
</comment>
<keyword evidence="2" id="KW-1185">Reference proteome</keyword>
<dbReference type="EMBL" id="MLAK01001229">
    <property type="protein sequence ID" value="OHS95658.1"/>
    <property type="molecule type" value="Genomic_DNA"/>
</dbReference>
<organism evidence="1 2">
    <name type="scientific">Tritrichomonas foetus</name>
    <dbReference type="NCBI Taxonomy" id="1144522"/>
    <lineage>
        <taxon>Eukaryota</taxon>
        <taxon>Metamonada</taxon>
        <taxon>Parabasalia</taxon>
        <taxon>Tritrichomonadida</taxon>
        <taxon>Tritrichomonadidae</taxon>
        <taxon>Tritrichomonas</taxon>
    </lineage>
</organism>
<reference evidence="1" key="1">
    <citation type="submission" date="2016-10" db="EMBL/GenBank/DDBJ databases">
        <authorList>
            <person name="Benchimol M."/>
            <person name="Almeida L.G."/>
            <person name="Vasconcelos A.T."/>
            <person name="Perreira-Neves A."/>
            <person name="Rosa I.A."/>
            <person name="Tasca T."/>
            <person name="Bogo M.R."/>
            <person name="de Souza W."/>
        </authorList>
    </citation>
    <scope>NUCLEOTIDE SEQUENCE [LARGE SCALE GENOMIC DNA]</scope>
    <source>
        <strain evidence="1">K</strain>
    </source>
</reference>
<evidence type="ECO:0000313" key="2">
    <source>
        <dbReference type="Proteomes" id="UP000179807"/>
    </source>
</evidence>
<accession>A0A1J4J8Z6</accession>
<gene>
    <name evidence="1" type="ORF">TRFO_38187</name>
</gene>
<dbReference type="RefSeq" id="XP_068348795.1">
    <property type="nucleotide sequence ID" value="XM_068511897.1"/>
</dbReference>
<dbReference type="AlphaFoldDB" id="A0A1J4J8Z6"/>
<evidence type="ECO:0000313" key="1">
    <source>
        <dbReference type="EMBL" id="OHS95658.1"/>
    </source>
</evidence>
<dbReference type="GeneID" id="94846601"/>